<comment type="caution">
    <text evidence="4">The sequence shown here is derived from an EMBL/GenBank/DDBJ whole genome shotgun (WGS) entry which is preliminary data.</text>
</comment>
<dbReference type="STRING" id="1724.GCA_001044175_00939"/>
<dbReference type="Gene3D" id="3.40.190.10">
    <property type="entry name" value="Periplasmic binding protein-like II"/>
    <property type="match status" value="2"/>
</dbReference>
<dbReference type="RefSeq" id="WP_098389245.1">
    <property type="nucleotide sequence ID" value="NZ_LS483464.1"/>
</dbReference>
<dbReference type="PANTHER" id="PTHR35936">
    <property type="entry name" value="MEMBRANE-BOUND LYTIC MUREIN TRANSGLYCOSYLASE F"/>
    <property type="match status" value="1"/>
</dbReference>
<dbReference type="Proteomes" id="UP000221653">
    <property type="component" value="Unassembled WGS sequence"/>
</dbReference>
<feature type="signal peptide" evidence="2">
    <location>
        <begin position="1"/>
        <end position="26"/>
    </location>
</feature>
<organism evidence="4 5">
    <name type="scientific">Corynebacterium renale</name>
    <dbReference type="NCBI Taxonomy" id="1724"/>
    <lineage>
        <taxon>Bacteria</taxon>
        <taxon>Bacillati</taxon>
        <taxon>Actinomycetota</taxon>
        <taxon>Actinomycetes</taxon>
        <taxon>Mycobacteriales</taxon>
        <taxon>Corynebacteriaceae</taxon>
        <taxon>Corynebacterium</taxon>
    </lineage>
</organism>
<evidence type="ECO:0000256" key="2">
    <source>
        <dbReference type="SAM" id="SignalP"/>
    </source>
</evidence>
<accession>A0A2A9DPX8</accession>
<dbReference type="Pfam" id="PF00497">
    <property type="entry name" value="SBP_bac_3"/>
    <property type="match status" value="1"/>
</dbReference>
<protein>
    <submittedName>
        <fullName evidence="4">Amino acid ABC transporter substrate-binding protein (PAAT family)</fullName>
    </submittedName>
</protein>
<dbReference type="EMBL" id="PDJF01000001">
    <property type="protein sequence ID" value="PFG28817.1"/>
    <property type="molecule type" value="Genomic_DNA"/>
</dbReference>
<proteinExistence type="predicted"/>
<feature type="domain" description="Solute-binding protein family 3/N-terminal" evidence="3">
    <location>
        <begin position="59"/>
        <end position="283"/>
    </location>
</feature>
<evidence type="ECO:0000313" key="4">
    <source>
        <dbReference type="EMBL" id="PFG28817.1"/>
    </source>
</evidence>
<dbReference type="OrthoDB" id="9762169at2"/>
<dbReference type="AlphaFoldDB" id="A0A2A9DPX8"/>
<reference evidence="4 5" key="1">
    <citation type="submission" date="2017-10" db="EMBL/GenBank/DDBJ databases">
        <title>Sequencing the genomes of 1000 actinobacteria strains.</title>
        <authorList>
            <person name="Klenk H.-P."/>
        </authorList>
    </citation>
    <scope>NUCLEOTIDE SEQUENCE [LARGE SCALE GENOMIC DNA]</scope>
    <source>
        <strain evidence="4 5">DSM 20688</strain>
    </source>
</reference>
<dbReference type="SMART" id="SM00062">
    <property type="entry name" value="PBPb"/>
    <property type="match status" value="1"/>
</dbReference>
<evidence type="ECO:0000259" key="3">
    <source>
        <dbReference type="SMART" id="SM00062"/>
    </source>
</evidence>
<gene>
    <name evidence="4" type="ORF">ATK06_1943</name>
</gene>
<dbReference type="PANTHER" id="PTHR35936:SF17">
    <property type="entry name" value="ARGININE-BINDING EXTRACELLULAR PROTEIN ARTP"/>
    <property type="match status" value="1"/>
</dbReference>
<feature type="chain" id="PRO_5038423404" evidence="2">
    <location>
        <begin position="27"/>
        <end position="306"/>
    </location>
</feature>
<dbReference type="CDD" id="cd01004">
    <property type="entry name" value="PBP2_MidA_like"/>
    <property type="match status" value="1"/>
</dbReference>
<name>A0A2A9DPX8_9CORY</name>
<keyword evidence="5" id="KW-1185">Reference proteome</keyword>
<sequence>MKKRTPLMTVPAVLASVALLSGCVTNSETGTPEGWEPILPEADADVMALVPEDIAARGTISIGTNPPFAPFQFKDSAGNIIGVEMDLAAATASIMGLDLEIVQQEFAMILPAVDAGTLDFGASGFTDTEERRERYDFIDTFFAGIQWAQRVDEPTVDPDNACGLTVAVQRNTVPETDDLRPKNEKCIEEGKDEIEILSYETADQAATALVVGRADAFVADSPVTAWTIERADGQLKNTGDMYDAAPYGYASPKGSQLTEALAAAFQKLIDSGDYQRIMDQWNIQSGLVEESLINEVPYKEFLAGRR</sequence>
<evidence type="ECO:0000256" key="1">
    <source>
        <dbReference type="ARBA" id="ARBA00022729"/>
    </source>
</evidence>
<keyword evidence="1 2" id="KW-0732">Signal</keyword>
<dbReference type="InterPro" id="IPR001638">
    <property type="entry name" value="Solute-binding_3/MltF_N"/>
</dbReference>
<dbReference type="PROSITE" id="PS51257">
    <property type="entry name" value="PROKAR_LIPOPROTEIN"/>
    <property type="match status" value="1"/>
</dbReference>
<dbReference type="SUPFAM" id="SSF53850">
    <property type="entry name" value="Periplasmic binding protein-like II"/>
    <property type="match status" value="1"/>
</dbReference>
<evidence type="ECO:0000313" key="5">
    <source>
        <dbReference type="Proteomes" id="UP000221653"/>
    </source>
</evidence>